<reference evidence="2" key="2">
    <citation type="submission" date="2020-02" db="EMBL/GenBank/DDBJ databases">
        <title>Identification and distribution of gene clusters putatively required for synthesis of sphingolipid metabolism inhibitors in phylogenetically diverse species of the filamentous fungus Fusarium.</title>
        <authorList>
            <person name="Kim H.-S."/>
            <person name="Busman M."/>
            <person name="Brown D.W."/>
            <person name="Divon H."/>
            <person name="Uhlig S."/>
            <person name="Proctor R.H."/>
        </authorList>
    </citation>
    <scope>NUCLEOTIDE SEQUENCE</scope>
    <source>
        <strain evidence="2">NRRL 25174</strain>
    </source>
</reference>
<organism evidence="2 3">
    <name type="scientific">Fusarium beomiforme</name>
    <dbReference type="NCBI Taxonomy" id="44412"/>
    <lineage>
        <taxon>Eukaryota</taxon>
        <taxon>Fungi</taxon>
        <taxon>Dikarya</taxon>
        <taxon>Ascomycota</taxon>
        <taxon>Pezizomycotina</taxon>
        <taxon>Sordariomycetes</taxon>
        <taxon>Hypocreomycetidae</taxon>
        <taxon>Hypocreales</taxon>
        <taxon>Nectriaceae</taxon>
        <taxon>Fusarium</taxon>
        <taxon>Fusarium burgessii species complex</taxon>
    </lineage>
</organism>
<evidence type="ECO:0000313" key="3">
    <source>
        <dbReference type="Proteomes" id="UP000730481"/>
    </source>
</evidence>
<protein>
    <submittedName>
        <fullName evidence="2">Tol</fullName>
    </submittedName>
</protein>
<reference evidence="2" key="1">
    <citation type="journal article" date="2017" name="Mycologia">
        <title>Fusarium algeriense, sp. nov., a novel toxigenic crown rot pathogen of durum wheat from Algeria is nested in the Fusarium burgessii species complex.</title>
        <authorList>
            <person name="Laraba I."/>
            <person name="Keddad A."/>
            <person name="Boureghda H."/>
            <person name="Abdallah N."/>
            <person name="Vaughan M.M."/>
            <person name="Proctor R.H."/>
            <person name="Busman M."/>
            <person name="O'Donnell K."/>
        </authorList>
    </citation>
    <scope>NUCLEOTIDE SEQUENCE</scope>
    <source>
        <strain evidence="2">NRRL 25174</strain>
    </source>
</reference>
<dbReference type="AlphaFoldDB" id="A0A9P5A718"/>
<feature type="compositionally biased region" description="Basic and acidic residues" evidence="1">
    <location>
        <begin position="95"/>
        <end position="111"/>
    </location>
</feature>
<dbReference type="Proteomes" id="UP000730481">
    <property type="component" value="Unassembled WGS sequence"/>
</dbReference>
<sequence length="267" mass="30026">MHEGCLPSIIIRHHLEQWRRVHNYPPGIVRLVVDPRSGNSEHLAVEDILRNCSKVVGTYSQGQLTVVIDKLVALSRLVDVLHPVFQYIEGLGTDKHEPEHDDKKSKAEAGTERVSNGLSTDGLSLAGLWRPYVEMQLVWRASSSLHTFQFASNAPPTPDKRYDEYVAPTWSWYSLKYVIIEPQKAWLKFIYFAKLIDAKIVPRFDAAAPASCLRYCSAPESILRMRCSFLPIASLEPGNGMKAVNSDAKTREAGWGDEASDVESKNY</sequence>
<keyword evidence="3" id="KW-1185">Reference proteome</keyword>
<name>A0A9P5A718_9HYPO</name>
<accession>A0A9P5A718</accession>
<comment type="caution">
    <text evidence="2">The sequence shown here is derived from an EMBL/GenBank/DDBJ whole genome shotgun (WGS) entry which is preliminary data.</text>
</comment>
<dbReference type="EMBL" id="PVQB02000863">
    <property type="protein sequence ID" value="KAF4333366.1"/>
    <property type="molecule type" value="Genomic_DNA"/>
</dbReference>
<evidence type="ECO:0000313" key="2">
    <source>
        <dbReference type="EMBL" id="KAF4333366.1"/>
    </source>
</evidence>
<evidence type="ECO:0000256" key="1">
    <source>
        <dbReference type="SAM" id="MobiDB-lite"/>
    </source>
</evidence>
<feature type="region of interest" description="Disordered" evidence="1">
    <location>
        <begin position="95"/>
        <end position="117"/>
    </location>
</feature>
<gene>
    <name evidence="2" type="ORF">FBEOM_12829</name>
</gene>
<proteinExistence type="predicted"/>
<dbReference type="OrthoDB" id="5362512at2759"/>